<organism evidence="2 3">
    <name type="scientific">Ficus carica</name>
    <name type="common">Common fig</name>
    <dbReference type="NCBI Taxonomy" id="3494"/>
    <lineage>
        <taxon>Eukaryota</taxon>
        <taxon>Viridiplantae</taxon>
        <taxon>Streptophyta</taxon>
        <taxon>Embryophyta</taxon>
        <taxon>Tracheophyta</taxon>
        <taxon>Spermatophyta</taxon>
        <taxon>Magnoliopsida</taxon>
        <taxon>eudicotyledons</taxon>
        <taxon>Gunneridae</taxon>
        <taxon>Pentapetalae</taxon>
        <taxon>rosids</taxon>
        <taxon>fabids</taxon>
        <taxon>Rosales</taxon>
        <taxon>Moraceae</taxon>
        <taxon>Ficeae</taxon>
        <taxon>Ficus</taxon>
    </lineage>
</organism>
<evidence type="ECO:0000313" key="3">
    <source>
        <dbReference type="Proteomes" id="UP001187192"/>
    </source>
</evidence>
<dbReference type="Proteomes" id="UP001187192">
    <property type="component" value="Unassembled WGS sequence"/>
</dbReference>
<accession>A0AA88ARQ6</accession>
<name>A0AA88ARQ6_FICCA</name>
<evidence type="ECO:0000313" key="2">
    <source>
        <dbReference type="EMBL" id="GMN56977.1"/>
    </source>
</evidence>
<proteinExistence type="predicted"/>
<dbReference type="EMBL" id="BTGU01000067">
    <property type="protein sequence ID" value="GMN56977.1"/>
    <property type="molecule type" value="Genomic_DNA"/>
</dbReference>
<dbReference type="PANTHER" id="PTHR31170:SF17">
    <property type="match status" value="1"/>
</dbReference>
<comment type="caution">
    <text evidence="2">The sequence shown here is derived from an EMBL/GenBank/DDBJ whole genome shotgun (WGS) entry which is preliminary data.</text>
</comment>
<dbReference type="InterPro" id="IPR004158">
    <property type="entry name" value="DUF247_pln"/>
</dbReference>
<keyword evidence="1" id="KW-0472">Membrane</keyword>
<dbReference type="PANTHER" id="PTHR31170">
    <property type="entry name" value="BNAC04G53230D PROTEIN"/>
    <property type="match status" value="1"/>
</dbReference>
<sequence>MAADADGNHELDIDAMARKIEEKVSGLMPISPLCSIFRIPITQLRQNLNAYVPDGFSFGPFHHGKENLEHTEMIKAKYLRDLISRLSPAQTRLMMIKRLTEAISKKQKEARECYFGPIGMEEDEFVEVLVLDGCFIIELLRKHAYGVLREENDPIFTASFLLQLLWHDLILIDNQIPWMVLDILFNLTLSSIDEKSLVQLAIDFFGNILSTKPTQIRPLPSNPSKHILDLLRNSLVLNFSMFENGDNQKMVSFGQEPMPSAKSLWDSGIRFKAGFSESILDIRFSNGVLEIPTLLIQETTETLFRNLIRLEQCCPNYRPIITSYAVLFDSLMKTKDDMEILSKSGVIYNWLNVDDATRLFNNLYVDTVKEIFYLQLTRVVNNYCEDWWRSYRRVIVRDYMHDPWTYTSVNVAIMALILTFVQTVFAIIKG</sequence>
<dbReference type="AlphaFoldDB" id="A0AA88ARQ6"/>
<reference evidence="2" key="1">
    <citation type="submission" date="2023-07" db="EMBL/GenBank/DDBJ databases">
        <title>draft genome sequence of fig (Ficus carica).</title>
        <authorList>
            <person name="Takahashi T."/>
            <person name="Nishimura K."/>
        </authorList>
    </citation>
    <scope>NUCLEOTIDE SEQUENCE</scope>
</reference>
<feature type="transmembrane region" description="Helical" evidence="1">
    <location>
        <begin position="404"/>
        <end position="428"/>
    </location>
</feature>
<dbReference type="Pfam" id="PF03140">
    <property type="entry name" value="DUF247"/>
    <property type="match status" value="1"/>
</dbReference>
<protein>
    <submittedName>
        <fullName evidence="2">Uncharacterized protein</fullName>
    </submittedName>
</protein>
<gene>
    <name evidence="2" type="ORF">TIFTF001_026089</name>
</gene>
<keyword evidence="1" id="KW-1133">Transmembrane helix</keyword>
<keyword evidence="3" id="KW-1185">Reference proteome</keyword>
<keyword evidence="1" id="KW-0812">Transmembrane</keyword>
<evidence type="ECO:0000256" key="1">
    <source>
        <dbReference type="SAM" id="Phobius"/>
    </source>
</evidence>